<evidence type="ECO:0000313" key="4">
    <source>
        <dbReference type="Proteomes" id="UP001500604"/>
    </source>
</evidence>
<dbReference type="PROSITE" id="PS50983">
    <property type="entry name" value="FE_B12_PBP"/>
    <property type="match status" value="1"/>
</dbReference>
<protein>
    <submittedName>
        <fullName evidence="3">Hemin ABC transporter substrate-binding protein</fullName>
    </submittedName>
</protein>
<sequence length="289" mass="30804">MDTLRKSQWLKPLRSVTAAISLAMMTVAQAAETPRIVTVGSSVTELVYALGAGEQVVAVDVTSQQPAAVHELPKVGYHRALSTEGVLSLRPDRVIGSDEMGPPPVIKQLQATAVTVDILTTDASLENLYQRIETTAELLNKSQEGSQLQAKIQQDIDAAKARFRGEKPRVLLFLSHNGTPMVAGAETTADTLIQLAGGTNVAASHFERFRQVSDEAILSMRPDLILITQSSPEAPDESRILAMQPGLAMTPAGTNKRFVPVDGTLLVGGLGPRVGEAALALATEFYPES</sequence>
<dbReference type="RefSeq" id="WP_345193240.1">
    <property type="nucleotide sequence ID" value="NZ_BAABFL010000024.1"/>
</dbReference>
<dbReference type="SUPFAM" id="SSF53807">
    <property type="entry name" value="Helical backbone' metal receptor"/>
    <property type="match status" value="1"/>
</dbReference>
<evidence type="ECO:0000313" key="3">
    <source>
        <dbReference type="EMBL" id="GAA4648068.1"/>
    </source>
</evidence>
<proteinExistence type="predicted"/>
<reference evidence="4" key="1">
    <citation type="journal article" date="2019" name="Int. J. Syst. Evol. Microbiol.">
        <title>The Global Catalogue of Microorganisms (GCM) 10K type strain sequencing project: providing services to taxonomists for standard genome sequencing and annotation.</title>
        <authorList>
            <consortium name="The Broad Institute Genomics Platform"/>
            <consortium name="The Broad Institute Genome Sequencing Center for Infectious Disease"/>
            <person name="Wu L."/>
            <person name="Ma J."/>
        </authorList>
    </citation>
    <scope>NUCLEOTIDE SEQUENCE [LARGE SCALE GENOMIC DNA]</scope>
    <source>
        <strain evidence="4">JCM 17805</strain>
    </source>
</reference>
<comment type="caution">
    <text evidence="3">The sequence shown here is derived from an EMBL/GenBank/DDBJ whole genome shotgun (WGS) entry which is preliminary data.</text>
</comment>
<evidence type="ECO:0000259" key="2">
    <source>
        <dbReference type="PROSITE" id="PS50983"/>
    </source>
</evidence>
<keyword evidence="4" id="KW-1185">Reference proteome</keyword>
<dbReference type="Proteomes" id="UP001500604">
    <property type="component" value="Unassembled WGS sequence"/>
</dbReference>
<dbReference type="Pfam" id="PF01497">
    <property type="entry name" value="Peripla_BP_2"/>
    <property type="match status" value="1"/>
</dbReference>
<keyword evidence="1" id="KW-0732">Signal</keyword>
<accession>A0ABP8UXZ6</accession>
<dbReference type="InterPro" id="IPR050902">
    <property type="entry name" value="ABC_Transporter_SBP"/>
</dbReference>
<dbReference type="PANTHER" id="PTHR30535">
    <property type="entry name" value="VITAMIN B12-BINDING PROTEIN"/>
    <property type="match status" value="1"/>
</dbReference>
<feature type="signal peptide" evidence="1">
    <location>
        <begin position="1"/>
        <end position="30"/>
    </location>
</feature>
<feature type="domain" description="Fe/B12 periplasmic-binding" evidence="2">
    <location>
        <begin position="35"/>
        <end position="289"/>
    </location>
</feature>
<name>A0ABP8UXZ6_9GAMM</name>
<organism evidence="3 4">
    <name type="scientific">Kistimonas scapharcae</name>
    <dbReference type="NCBI Taxonomy" id="1036133"/>
    <lineage>
        <taxon>Bacteria</taxon>
        <taxon>Pseudomonadati</taxon>
        <taxon>Pseudomonadota</taxon>
        <taxon>Gammaproteobacteria</taxon>
        <taxon>Oceanospirillales</taxon>
        <taxon>Endozoicomonadaceae</taxon>
        <taxon>Kistimonas</taxon>
    </lineage>
</organism>
<evidence type="ECO:0000256" key="1">
    <source>
        <dbReference type="SAM" id="SignalP"/>
    </source>
</evidence>
<feature type="chain" id="PRO_5046578370" evidence="1">
    <location>
        <begin position="31"/>
        <end position="289"/>
    </location>
</feature>
<dbReference type="PANTHER" id="PTHR30535:SF4">
    <property type="entry name" value="HEMIN-BINDING PERIPLASMIC PROTEIN HMUT"/>
    <property type="match status" value="1"/>
</dbReference>
<dbReference type="InterPro" id="IPR002491">
    <property type="entry name" value="ABC_transptr_periplasmic_BD"/>
</dbReference>
<dbReference type="EMBL" id="BAABFL010000024">
    <property type="protein sequence ID" value="GAA4648068.1"/>
    <property type="molecule type" value="Genomic_DNA"/>
</dbReference>
<gene>
    <name evidence="3" type="ORF">GCM10023116_03320</name>
</gene>
<dbReference type="Gene3D" id="3.40.50.1980">
    <property type="entry name" value="Nitrogenase molybdenum iron protein domain"/>
    <property type="match status" value="2"/>
</dbReference>